<dbReference type="EMBL" id="WNXC01000001">
    <property type="protein sequence ID" value="MBB2147377.1"/>
    <property type="molecule type" value="Genomic_DNA"/>
</dbReference>
<evidence type="ECO:0000313" key="2">
    <source>
        <dbReference type="Proteomes" id="UP000636110"/>
    </source>
</evidence>
<gene>
    <name evidence="1" type="ORF">GM920_00495</name>
</gene>
<keyword evidence="2" id="KW-1185">Reference proteome</keyword>
<organism evidence="1 2">
    <name type="scientific">Pedobacter gandavensis</name>
    <dbReference type="NCBI Taxonomy" id="2679963"/>
    <lineage>
        <taxon>Bacteria</taxon>
        <taxon>Pseudomonadati</taxon>
        <taxon>Bacteroidota</taxon>
        <taxon>Sphingobacteriia</taxon>
        <taxon>Sphingobacteriales</taxon>
        <taxon>Sphingobacteriaceae</taxon>
        <taxon>Pedobacter</taxon>
    </lineage>
</organism>
<accession>A0ABR6EQ60</accession>
<protein>
    <submittedName>
        <fullName evidence="1">Uncharacterized protein</fullName>
    </submittedName>
</protein>
<proteinExistence type="predicted"/>
<comment type="caution">
    <text evidence="1">The sequence shown here is derived from an EMBL/GenBank/DDBJ whole genome shotgun (WGS) entry which is preliminary data.</text>
</comment>
<reference evidence="1 2" key="1">
    <citation type="submission" date="2019-11" db="EMBL/GenBank/DDBJ databases">
        <title>Description of Pedobacter sp. LMG 31462T.</title>
        <authorList>
            <person name="Carlier A."/>
            <person name="Qi S."/>
            <person name="Vandamme P."/>
        </authorList>
    </citation>
    <scope>NUCLEOTIDE SEQUENCE [LARGE SCALE GENOMIC DNA]</scope>
    <source>
        <strain evidence="1 2">LMG 31462</strain>
    </source>
</reference>
<sequence length="61" mass="7115">MSKPKKHRFIPKVCLKYFSASEDWLGLYVLVHFNLYKKRIQKVNAGDAILGKGILYNGLFR</sequence>
<name>A0ABR6EQ60_9SPHI</name>
<dbReference type="Proteomes" id="UP000636110">
    <property type="component" value="Unassembled WGS sequence"/>
</dbReference>
<dbReference type="RefSeq" id="WP_182952657.1">
    <property type="nucleotide sequence ID" value="NZ_WNXC01000001.1"/>
</dbReference>
<evidence type="ECO:0000313" key="1">
    <source>
        <dbReference type="EMBL" id="MBB2147377.1"/>
    </source>
</evidence>